<dbReference type="AlphaFoldDB" id="A0A0D9QGE8"/>
<feature type="compositionally biased region" description="Low complexity" evidence="1">
    <location>
        <begin position="286"/>
        <end position="301"/>
    </location>
</feature>
<proteinExistence type="predicted"/>
<keyword evidence="2" id="KW-0812">Transmembrane</keyword>
<keyword evidence="5" id="KW-1185">Reference proteome</keyword>
<feature type="domain" description="Schizont-infected cell agglutination C-terminal" evidence="3">
    <location>
        <begin position="615"/>
        <end position="720"/>
    </location>
</feature>
<evidence type="ECO:0000256" key="1">
    <source>
        <dbReference type="SAM" id="MobiDB-lite"/>
    </source>
</evidence>
<dbReference type="GeneID" id="24269574"/>
<evidence type="ECO:0000259" key="3">
    <source>
        <dbReference type="Pfam" id="PF12879"/>
    </source>
</evidence>
<evidence type="ECO:0000256" key="2">
    <source>
        <dbReference type="SAM" id="Phobius"/>
    </source>
</evidence>
<dbReference type="EMBL" id="KQ001702">
    <property type="protein sequence ID" value="KJP86069.1"/>
    <property type="molecule type" value="Genomic_DNA"/>
</dbReference>
<evidence type="ECO:0000313" key="4">
    <source>
        <dbReference type="EMBL" id="KJP86069.1"/>
    </source>
</evidence>
<feature type="compositionally biased region" description="Gly residues" evidence="1">
    <location>
        <begin position="495"/>
        <end position="519"/>
    </location>
</feature>
<organism evidence="4 5">
    <name type="scientific">Plasmodium fragile</name>
    <dbReference type="NCBI Taxonomy" id="5857"/>
    <lineage>
        <taxon>Eukaryota</taxon>
        <taxon>Sar</taxon>
        <taxon>Alveolata</taxon>
        <taxon>Apicomplexa</taxon>
        <taxon>Aconoidasida</taxon>
        <taxon>Haemosporida</taxon>
        <taxon>Plasmodiidae</taxon>
        <taxon>Plasmodium</taxon>
        <taxon>Plasmodium (Plasmodium)</taxon>
    </lineage>
</organism>
<sequence>MQDAEWEPVKKVLEEFMEYLEQHNDKFDAYAANCENTGWNDFTPGAHHTGQTVADVMRCRIMSGALWFANGFGINKAEWDNNSATDTEMYDKLRCEVAHVFGHLLKTMYCKNHGGYKRGVEYAWETFRSMHDSGQSGHGTLRGPVIDGKCTACGYGKDKRHITAINLAIAQWLMGEGHISAEIAQMQDAMPCNKNWQEYLKEGATPGQTIKESVSEAGKAKITDAHAKMTGTVKKIIEKVQTAEEHIKDAATKIIEKAKKAPEDAKDAQNTTAPPKSPPPEKTEDTPAAPAAPAGSPGRSDQAAGETRDPASAHVPQPPPAARPVTGDGPGQGPGPGQQPPPPPPRPPTGNTCTEGSTSTNTQGSGVSISLGCTSDKELGLPDSVPPDPPGPTPGTGTTQITTGNGQQDSPPEPSSIPTTKGDDGNAGTPGVPGRSGEAGERGETSTPVVDGGNDDPPPLNPPKPKPTTPSQHPNQAGATSSGAAGSPTAAGTSPDGGSGGAVGGGGGGSSGGGGGGSGSSSSSGPGSNGAQPPGSSTPGSADTVNPGSSGTGSTGLTRNENSEIKPPSPENLPADTAINPSVPPGITREDVKPYTPAIIPAVVGIGIIAFFLWKYFAYLGQRRRRTYRTVRDVPSPPLDEDILDHLQRGELPPPDYGYTMVRERRRDKFADRRRRAPRVHKRTIIELHLEVLNECEVAAWENVKDDYCQILVHPFMGGNTTGTSSSHVCTTHDDSITDTSITPDEPIASSPYQCPRNADNPDPWNCMETIELETDPCAPNEHDPDPWSCMETIQLQPDPCPPNAGHPDTWSCMEKIQLETDPCQPNAEDPDPWSCMKNIQLATDAAPRNAEDRWTCMEHIDLDAEQSRTHCDHGDATLDCIPWINWIDRNKRILRACTTQPWFLQLTADWKKYVREHMAADADNGQRAFGEAPTPPMKKLDAWKAWVAKQHALMNIYGEEEWFQRLLQHIEEETASQNGEVPVVEHVMPAADLLQVRNLSLSQPLHPQPYMTKPVTATTWILILALVIEQCELENSMQETELYVDALLQNMRH</sequence>
<dbReference type="RefSeq" id="XP_012337293.1">
    <property type="nucleotide sequence ID" value="XM_012481870.1"/>
</dbReference>
<feature type="compositionally biased region" description="Low complexity" evidence="1">
    <location>
        <begin position="520"/>
        <end position="537"/>
    </location>
</feature>
<evidence type="ECO:0000313" key="5">
    <source>
        <dbReference type="Proteomes" id="UP000054561"/>
    </source>
</evidence>
<feature type="compositionally biased region" description="Polar residues" evidence="1">
    <location>
        <begin position="349"/>
        <end position="373"/>
    </location>
</feature>
<feature type="region of interest" description="Disordered" evidence="1">
    <location>
        <begin position="259"/>
        <end position="585"/>
    </location>
</feature>
<protein>
    <recommendedName>
        <fullName evidence="3">Schizont-infected cell agglutination C-terminal domain-containing protein</fullName>
    </recommendedName>
</protein>
<feature type="compositionally biased region" description="Pro residues" evidence="1">
    <location>
        <begin position="456"/>
        <end position="468"/>
    </location>
</feature>
<feature type="compositionally biased region" description="Pro residues" evidence="1">
    <location>
        <begin position="384"/>
        <end position="393"/>
    </location>
</feature>
<dbReference type="Proteomes" id="UP000054561">
    <property type="component" value="Unassembled WGS sequence"/>
</dbReference>
<feature type="compositionally biased region" description="Polar residues" evidence="1">
    <location>
        <begin position="538"/>
        <end position="547"/>
    </location>
</feature>
<keyword evidence="2" id="KW-0472">Membrane</keyword>
<accession>A0A0D9QGE8</accession>
<dbReference type="Pfam" id="PF12879">
    <property type="entry name" value="SICA_C"/>
    <property type="match status" value="1"/>
</dbReference>
<reference evidence="4 5" key="1">
    <citation type="submission" date="2014-03" db="EMBL/GenBank/DDBJ databases">
        <title>The Genome Sequence of Plasmodium fragile nilgiri.</title>
        <authorList>
            <consortium name="The Broad Institute Genomics Platform"/>
            <consortium name="The Broad Institute Genome Sequencing Center for Infectious Disease"/>
            <person name="Neafsey D."/>
            <person name="Duraisingh M."/>
            <person name="Young S.K."/>
            <person name="Zeng Q."/>
            <person name="Gargeya S."/>
            <person name="Abouelleil A."/>
            <person name="Alvarado L."/>
            <person name="Chapman S.B."/>
            <person name="Gainer-Dewar J."/>
            <person name="Goldberg J."/>
            <person name="Griggs A."/>
            <person name="Gujja S."/>
            <person name="Hansen M."/>
            <person name="Howarth C."/>
            <person name="Imamovic A."/>
            <person name="Larimer J."/>
            <person name="Pearson M."/>
            <person name="Poon T.W."/>
            <person name="Priest M."/>
            <person name="Roberts A."/>
            <person name="Saif S."/>
            <person name="Shea T."/>
            <person name="Sykes S."/>
            <person name="Wortman J."/>
            <person name="Nusbaum C."/>
            <person name="Birren B."/>
        </authorList>
    </citation>
    <scope>NUCLEOTIDE SEQUENCE [LARGE SCALE GENOMIC DNA]</scope>
    <source>
        <strain evidence="5">nilgiri</strain>
    </source>
</reference>
<dbReference type="OrthoDB" id="375150at2759"/>
<dbReference type="OMA" id="AYAANCE"/>
<feature type="transmembrane region" description="Helical" evidence="2">
    <location>
        <begin position="598"/>
        <end position="619"/>
    </location>
</feature>
<feature type="compositionally biased region" description="Low complexity" evidence="1">
    <location>
        <begin position="395"/>
        <end position="408"/>
    </location>
</feature>
<gene>
    <name evidence="4" type="ORF">AK88_04260</name>
</gene>
<feature type="compositionally biased region" description="Pro residues" evidence="1">
    <location>
        <begin position="337"/>
        <end position="348"/>
    </location>
</feature>
<dbReference type="InterPro" id="IPR024288">
    <property type="entry name" value="SICA_C"/>
</dbReference>
<feature type="compositionally biased region" description="Low complexity" evidence="1">
    <location>
        <begin position="477"/>
        <end position="494"/>
    </location>
</feature>
<keyword evidence="2" id="KW-1133">Transmembrane helix</keyword>
<name>A0A0D9QGE8_PLAFR</name>
<dbReference type="VEuPathDB" id="PlasmoDB:AK88_04260"/>